<feature type="region of interest" description="Disordered" evidence="1">
    <location>
        <begin position="1"/>
        <end position="41"/>
    </location>
</feature>
<keyword evidence="3" id="KW-1185">Reference proteome</keyword>
<name>A0ABY4YTA8_9MICO</name>
<organism evidence="2 3">
    <name type="scientific">Ornithinimicrobium faecis</name>
    <dbReference type="NCBI Taxonomy" id="2934158"/>
    <lineage>
        <taxon>Bacteria</taxon>
        <taxon>Bacillati</taxon>
        <taxon>Actinomycetota</taxon>
        <taxon>Actinomycetes</taxon>
        <taxon>Micrococcales</taxon>
        <taxon>Ornithinimicrobiaceae</taxon>
        <taxon>Ornithinimicrobium</taxon>
    </lineage>
</organism>
<gene>
    <name evidence="2" type="ORF">NF556_18110</name>
</gene>
<dbReference type="Proteomes" id="UP001056455">
    <property type="component" value="Chromosome"/>
</dbReference>
<feature type="compositionally biased region" description="Basic and acidic residues" evidence="1">
    <location>
        <begin position="7"/>
        <end position="24"/>
    </location>
</feature>
<feature type="region of interest" description="Disordered" evidence="1">
    <location>
        <begin position="150"/>
        <end position="174"/>
    </location>
</feature>
<proteinExistence type="predicted"/>
<dbReference type="EMBL" id="CP099489">
    <property type="protein sequence ID" value="USQ79490.1"/>
    <property type="molecule type" value="Genomic_DNA"/>
</dbReference>
<evidence type="ECO:0000256" key="1">
    <source>
        <dbReference type="SAM" id="MobiDB-lite"/>
    </source>
</evidence>
<reference evidence="2" key="1">
    <citation type="submission" date="2022-06" db="EMBL/GenBank/DDBJ databases">
        <title>Ornithinimicrobium HY1793.</title>
        <authorList>
            <person name="Huang Y."/>
        </authorList>
    </citation>
    <scope>NUCLEOTIDE SEQUENCE</scope>
    <source>
        <strain evidence="2">HY1793</strain>
    </source>
</reference>
<evidence type="ECO:0000313" key="3">
    <source>
        <dbReference type="Proteomes" id="UP001056455"/>
    </source>
</evidence>
<dbReference type="RefSeq" id="WP_252592597.1">
    <property type="nucleotide sequence ID" value="NZ_CP099489.1"/>
</dbReference>
<accession>A0ABY4YTA8</accession>
<evidence type="ECO:0000313" key="2">
    <source>
        <dbReference type="EMBL" id="USQ79490.1"/>
    </source>
</evidence>
<protein>
    <submittedName>
        <fullName evidence="2">Uncharacterized protein</fullName>
    </submittedName>
</protein>
<sequence length="174" mass="18746">MGLFGSDEDKARKEAERVERERALADQQQAQSETRARQEWAASPLGQATLAKEGGQTFFEVQVEVGRAEGQAMWGTRDYASSEQITSSAELLGEIERLGWRLEHAGYVFRMTGQSSTERMFVSGEESAVSGVTLGIYLFRNVGGAIDQGGADQGGAGQRRASHAADNISAGSQL</sequence>